<evidence type="ECO:0000256" key="3">
    <source>
        <dbReference type="SAM" id="SignalP"/>
    </source>
</evidence>
<accession>A0AAU8HUD0</accession>
<evidence type="ECO:0008006" key="5">
    <source>
        <dbReference type="Google" id="ProtNLM"/>
    </source>
</evidence>
<dbReference type="RefSeq" id="WP_353893529.1">
    <property type="nucleotide sequence ID" value="NZ_CP159485.1"/>
</dbReference>
<feature type="region of interest" description="Disordered" evidence="1">
    <location>
        <begin position="112"/>
        <end position="173"/>
    </location>
</feature>
<keyword evidence="2" id="KW-0472">Membrane</keyword>
<reference evidence="4" key="1">
    <citation type="journal article" date="2018" name="Antonie Van Leeuwenhoek">
        <title>Proteinivorax hydrogeniformans sp. nov., an anaerobic, haloalkaliphilic bacterium fermenting proteinaceous compounds with high hydrogen production.</title>
        <authorList>
            <person name="Boltyanskaya Y."/>
            <person name="Detkova E."/>
            <person name="Pimenov N."/>
            <person name="Kevbrin V."/>
        </authorList>
    </citation>
    <scope>NUCLEOTIDE SEQUENCE</scope>
    <source>
        <strain evidence="4">Z-710</strain>
    </source>
</reference>
<name>A0AAU8HUD0_9FIRM</name>
<organism evidence="4">
    <name type="scientific">Proteinivorax hydrogeniformans</name>
    <dbReference type="NCBI Taxonomy" id="1826727"/>
    <lineage>
        <taxon>Bacteria</taxon>
        <taxon>Bacillati</taxon>
        <taxon>Bacillota</taxon>
        <taxon>Clostridia</taxon>
        <taxon>Eubacteriales</taxon>
        <taxon>Proteinivoracaceae</taxon>
        <taxon>Proteinivorax</taxon>
    </lineage>
</organism>
<feature type="transmembrane region" description="Helical" evidence="2">
    <location>
        <begin position="177"/>
        <end position="197"/>
    </location>
</feature>
<sequence>MFKRSFIFSLVLVLVFSFTAFAAIEMADDEAMERIDGVLQEKFDGEVVTREAWVVDFPAITEDRFYKATFTVDGGEVQGIYVDAKTFEFVDEKVIERYREKENEKGIVRTLTVDSENGEDDEADFDEPQPDEVENPDEPVSSDDEQEESNEPVSADDEDAEVGIISVDEDSEDSQGGFNWVMALVIVVIAAIIGVVVKIRK</sequence>
<evidence type="ECO:0000256" key="2">
    <source>
        <dbReference type="SAM" id="Phobius"/>
    </source>
</evidence>
<keyword evidence="2" id="KW-1133">Transmembrane helix</keyword>
<keyword evidence="2" id="KW-0812">Transmembrane</keyword>
<evidence type="ECO:0000313" key="4">
    <source>
        <dbReference type="EMBL" id="XCI28979.1"/>
    </source>
</evidence>
<gene>
    <name evidence="4" type="ORF">PRVXH_000275</name>
</gene>
<evidence type="ECO:0000256" key="1">
    <source>
        <dbReference type="SAM" id="MobiDB-lite"/>
    </source>
</evidence>
<feature type="chain" id="PRO_5043414625" description="PepSY domain-containing protein" evidence="3">
    <location>
        <begin position="23"/>
        <end position="201"/>
    </location>
</feature>
<reference evidence="4" key="2">
    <citation type="submission" date="2024-06" db="EMBL/GenBank/DDBJ databases">
        <authorList>
            <person name="Petrova K.O."/>
            <person name="Toshchakov S.V."/>
            <person name="Boltjanskaja Y.V."/>
            <person name="Kevbrin V.V."/>
        </authorList>
    </citation>
    <scope>NUCLEOTIDE SEQUENCE</scope>
    <source>
        <strain evidence="4">Z-710</strain>
    </source>
</reference>
<dbReference type="AlphaFoldDB" id="A0AAU8HUD0"/>
<keyword evidence="3" id="KW-0732">Signal</keyword>
<dbReference type="EMBL" id="CP159485">
    <property type="protein sequence ID" value="XCI28979.1"/>
    <property type="molecule type" value="Genomic_DNA"/>
</dbReference>
<proteinExistence type="predicted"/>
<feature type="compositionally biased region" description="Acidic residues" evidence="1">
    <location>
        <begin position="116"/>
        <end position="173"/>
    </location>
</feature>
<protein>
    <recommendedName>
        <fullName evidence="5">PepSY domain-containing protein</fullName>
    </recommendedName>
</protein>
<feature type="signal peptide" evidence="3">
    <location>
        <begin position="1"/>
        <end position="22"/>
    </location>
</feature>